<accession>A0ABM3FIL0</accession>
<organism evidence="1 2">
    <name type="scientific">Neodiprion lecontei</name>
    <name type="common">Redheaded pine sawfly</name>
    <dbReference type="NCBI Taxonomy" id="441921"/>
    <lineage>
        <taxon>Eukaryota</taxon>
        <taxon>Metazoa</taxon>
        <taxon>Ecdysozoa</taxon>
        <taxon>Arthropoda</taxon>
        <taxon>Hexapoda</taxon>
        <taxon>Insecta</taxon>
        <taxon>Pterygota</taxon>
        <taxon>Neoptera</taxon>
        <taxon>Endopterygota</taxon>
        <taxon>Hymenoptera</taxon>
        <taxon>Tenthredinoidea</taxon>
        <taxon>Diprionidae</taxon>
        <taxon>Diprioninae</taxon>
        <taxon>Neodiprion</taxon>
    </lineage>
</organism>
<name>A0ABM3FIL0_NEOLC</name>
<dbReference type="RefSeq" id="XP_046587852.1">
    <property type="nucleotide sequence ID" value="XM_046731896.1"/>
</dbReference>
<evidence type="ECO:0000313" key="2">
    <source>
        <dbReference type="RefSeq" id="XP_046587852.1"/>
    </source>
</evidence>
<dbReference type="PANTHER" id="PTHR47326:SF1">
    <property type="entry name" value="HTH PSQ-TYPE DOMAIN-CONTAINING PROTEIN"/>
    <property type="match status" value="1"/>
</dbReference>
<dbReference type="GeneID" id="124293003"/>
<gene>
    <name evidence="2" type="primary">LOC124293003</name>
</gene>
<evidence type="ECO:0000313" key="1">
    <source>
        <dbReference type="Proteomes" id="UP000829291"/>
    </source>
</evidence>
<dbReference type="Proteomes" id="UP000829291">
    <property type="component" value="Chromosome 2"/>
</dbReference>
<reference evidence="2" key="1">
    <citation type="submission" date="2025-08" db="UniProtKB">
        <authorList>
            <consortium name="RefSeq"/>
        </authorList>
    </citation>
    <scope>IDENTIFICATION</scope>
    <source>
        <tissue evidence="2">Thorax and Abdomen</tissue>
    </source>
</reference>
<dbReference type="Gene3D" id="3.30.420.10">
    <property type="entry name" value="Ribonuclease H-like superfamily/Ribonuclease H"/>
    <property type="match status" value="1"/>
</dbReference>
<dbReference type="PANTHER" id="PTHR47326">
    <property type="entry name" value="TRANSPOSABLE ELEMENT TC3 TRANSPOSASE-LIKE PROTEIN"/>
    <property type="match status" value="1"/>
</dbReference>
<proteinExistence type="predicted"/>
<sequence>MPNYKFSVQEKVELVKHHYQGPSYRENQAHFAVTHPDRPTPSLATIRNLVLKFEKSEDLFKPISRIAQDLEISNASVRRVLREAKYRSYKFQVHQELLAGDNDSRLRFSQELMERLNADEGLLSRICFSDESTVILVGKPNRQNTRAWCRNNPRLFIQAGTQYPLKLNVWLGAIGNRLIGPFFIDGNLNGEKYLWLLRERIVPALRLIEEEIGEPVWFQQDGAPPHFTRAVRDYLD</sequence>
<keyword evidence="1" id="KW-1185">Reference proteome</keyword>
<dbReference type="InterPro" id="IPR036397">
    <property type="entry name" value="RNaseH_sf"/>
</dbReference>
<protein>
    <submittedName>
        <fullName evidence="2">Uncharacterized protein LOC124293003</fullName>
    </submittedName>
</protein>